<comment type="caution">
    <text evidence="5">The sequence shown here is derived from an EMBL/GenBank/DDBJ whole genome shotgun (WGS) entry which is preliminary data.</text>
</comment>
<dbReference type="AlphaFoldDB" id="A0AA42CHY3"/>
<evidence type="ECO:0000313" key="6">
    <source>
        <dbReference type="Proteomes" id="UP001165679"/>
    </source>
</evidence>
<evidence type="ECO:0000313" key="5">
    <source>
        <dbReference type="EMBL" id="MCW3475427.1"/>
    </source>
</evidence>
<dbReference type="CDD" id="cd01575">
    <property type="entry name" value="PBP1_GntR"/>
    <property type="match status" value="1"/>
</dbReference>
<reference evidence="5" key="2">
    <citation type="submission" date="2022-10" db="EMBL/GenBank/DDBJ databases">
        <authorList>
            <person name="Trinh H.N."/>
        </authorList>
    </citation>
    <scope>NUCLEOTIDE SEQUENCE</scope>
    <source>
        <strain evidence="5">RN2-1</strain>
    </source>
</reference>
<dbReference type="Pfam" id="PF00356">
    <property type="entry name" value="LacI"/>
    <property type="match status" value="1"/>
</dbReference>
<keyword evidence="2 5" id="KW-0238">DNA-binding</keyword>
<dbReference type="InterPro" id="IPR028082">
    <property type="entry name" value="Peripla_BP_I"/>
</dbReference>
<evidence type="ECO:0000256" key="2">
    <source>
        <dbReference type="ARBA" id="ARBA00023125"/>
    </source>
</evidence>
<dbReference type="InterPro" id="IPR010982">
    <property type="entry name" value="Lambda_DNA-bd_dom_sf"/>
</dbReference>
<sequence>MSSRPRGPAASVKITDVAAAAGVAPMTVSRVLNTPDRVSEATALKVREAIERLGYVPNLIAGGLSSRRSRMIAAIVPTIASPMFSAPVQTFTDVLGQAGYHVMLGLSGYKPDGEDALIRAVLTRRPDGLLLTGASHSPAVRRLLKDAGVPVVEIWDAAEHPTDMLVGFDHAELGVAVADFFAAGGHTRFMIFAAGDPRAAARREGFVRRVAQHGGTLVAERTLPAPSGIIDGRLALRAVAPLLTERTALFGSSDNVAFGAMEEARALGIAVPQRLAICGFGDFELSRGCEPPITTVSVDGAEMGRVAAENLLARMNGRAAPRRVLVPSRIIERAST</sequence>
<proteinExistence type="predicted"/>
<dbReference type="GO" id="GO:0003700">
    <property type="term" value="F:DNA-binding transcription factor activity"/>
    <property type="evidence" value="ECO:0007669"/>
    <property type="project" value="TreeGrafter"/>
</dbReference>
<dbReference type="Gene3D" id="3.40.50.2300">
    <property type="match status" value="2"/>
</dbReference>
<accession>A0AA42CHY3</accession>
<dbReference type="PANTHER" id="PTHR30146">
    <property type="entry name" value="LACI-RELATED TRANSCRIPTIONAL REPRESSOR"/>
    <property type="match status" value="1"/>
</dbReference>
<dbReference type="GO" id="GO:0000976">
    <property type="term" value="F:transcription cis-regulatory region binding"/>
    <property type="evidence" value="ECO:0007669"/>
    <property type="project" value="TreeGrafter"/>
</dbReference>
<protein>
    <submittedName>
        <fullName evidence="5">LacI family DNA-binding transcriptional regulator</fullName>
    </submittedName>
</protein>
<dbReference type="EMBL" id="JAPDNT010000008">
    <property type="protein sequence ID" value="MCW3475427.1"/>
    <property type="molecule type" value="Genomic_DNA"/>
</dbReference>
<dbReference type="SUPFAM" id="SSF47413">
    <property type="entry name" value="lambda repressor-like DNA-binding domains"/>
    <property type="match status" value="1"/>
</dbReference>
<keyword evidence="3" id="KW-0804">Transcription</keyword>
<dbReference type="Pfam" id="PF13377">
    <property type="entry name" value="Peripla_BP_3"/>
    <property type="match status" value="1"/>
</dbReference>
<keyword evidence="1" id="KW-0805">Transcription regulation</keyword>
<reference evidence="5" key="1">
    <citation type="submission" date="2022-09" db="EMBL/GenBank/DDBJ databases">
        <title>Rhodovastum sp. nov. RN2-1 isolated from soil in Seongnam, South Korea.</title>
        <authorList>
            <person name="Le N.T."/>
        </authorList>
    </citation>
    <scope>NUCLEOTIDE SEQUENCE</scope>
    <source>
        <strain evidence="5">RN2-1</strain>
    </source>
</reference>
<dbReference type="InterPro" id="IPR000843">
    <property type="entry name" value="HTH_LacI"/>
</dbReference>
<keyword evidence="6" id="KW-1185">Reference proteome</keyword>
<dbReference type="InterPro" id="IPR046335">
    <property type="entry name" value="LacI/GalR-like_sensor"/>
</dbReference>
<dbReference type="SMART" id="SM00354">
    <property type="entry name" value="HTH_LACI"/>
    <property type="match status" value="1"/>
</dbReference>
<dbReference type="Gene3D" id="1.10.260.40">
    <property type="entry name" value="lambda repressor-like DNA-binding domains"/>
    <property type="match status" value="1"/>
</dbReference>
<gene>
    <name evidence="5" type="ORF">OL599_12660</name>
</gene>
<evidence type="ECO:0000256" key="3">
    <source>
        <dbReference type="ARBA" id="ARBA00023163"/>
    </source>
</evidence>
<organism evidence="5 6">
    <name type="scientific">Limobrevibacterium gyesilva</name>
    <dbReference type="NCBI Taxonomy" id="2991712"/>
    <lineage>
        <taxon>Bacteria</taxon>
        <taxon>Pseudomonadati</taxon>
        <taxon>Pseudomonadota</taxon>
        <taxon>Alphaproteobacteria</taxon>
        <taxon>Acetobacterales</taxon>
        <taxon>Acetobacteraceae</taxon>
        <taxon>Limobrevibacterium</taxon>
    </lineage>
</organism>
<dbReference type="SUPFAM" id="SSF53822">
    <property type="entry name" value="Periplasmic binding protein-like I"/>
    <property type="match status" value="1"/>
</dbReference>
<dbReference type="CDD" id="cd01392">
    <property type="entry name" value="HTH_LacI"/>
    <property type="match status" value="1"/>
</dbReference>
<dbReference type="Proteomes" id="UP001165679">
    <property type="component" value="Unassembled WGS sequence"/>
</dbReference>
<name>A0AA42CHY3_9PROT</name>
<evidence type="ECO:0000256" key="1">
    <source>
        <dbReference type="ARBA" id="ARBA00023015"/>
    </source>
</evidence>
<feature type="domain" description="HTH lacI-type" evidence="4">
    <location>
        <begin position="12"/>
        <end position="66"/>
    </location>
</feature>
<dbReference type="PANTHER" id="PTHR30146:SF33">
    <property type="entry name" value="TRANSCRIPTIONAL REGULATOR"/>
    <property type="match status" value="1"/>
</dbReference>
<dbReference type="PROSITE" id="PS50932">
    <property type="entry name" value="HTH_LACI_2"/>
    <property type="match status" value="1"/>
</dbReference>
<evidence type="ECO:0000259" key="4">
    <source>
        <dbReference type="PROSITE" id="PS50932"/>
    </source>
</evidence>